<accession>A0AAV4TBL7</accession>
<protein>
    <submittedName>
        <fullName evidence="1">Uncharacterized protein</fullName>
    </submittedName>
</protein>
<gene>
    <name evidence="1" type="ORF">CDAR_422931</name>
</gene>
<name>A0AAV4TBL7_9ARAC</name>
<comment type="caution">
    <text evidence="1">The sequence shown here is derived from an EMBL/GenBank/DDBJ whole genome shotgun (WGS) entry which is preliminary data.</text>
</comment>
<dbReference type="AlphaFoldDB" id="A0AAV4TBL7"/>
<sequence length="137" mass="15672">MVNIELQGLVLISHSNQRNREKKTTTVYAPIQQDSFLDQQFFTAIAVFFLEVLGQTEHCADIMNCNRPLLKLESPAFPIWARSPMLLSRRITQRRHSKLLKHSTKRSSRVIPSRGWTPAGKSVCTVFERPIPRAPST</sequence>
<organism evidence="1 2">
    <name type="scientific">Caerostris darwini</name>
    <dbReference type="NCBI Taxonomy" id="1538125"/>
    <lineage>
        <taxon>Eukaryota</taxon>
        <taxon>Metazoa</taxon>
        <taxon>Ecdysozoa</taxon>
        <taxon>Arthropoda</taxon>
        <taxon>Chelicerata</taxon>
        <taxon>Arachnida</taxon>
        <taxon>Araneae</taxon>
        <taxon>Araneomorphae</taxon>
        <taxon>Entelegynae</taxon>
        <taxon>Araneoidea</taxon>
        <taxon>Araneidae</taxon>
        <taxon>Caerostris</taxon>
    </lineage>
</organism>
<dbReference type="Proteomes" id="UP001054837">
    <property type="component" value="Unassembled WGS sequence"/>
</dbReference>
<evidence type="ECO:0000313" key="1">
    <source>
        <dbReference type="EMBL" id="GIY43963.1"/>
    </source>
</evidence>
<reference evidence="1 2" key="1">
    <citation type="submission" date="2021-06" db="EMBL/GenBank/DDBJ databases">
        <title>Caerostris darwini draft genome.</title>
        <authorList>
            <person name="Kono N."/>
            <person name="Arakawa K."/>
        </authorList>
    </citation>
    <scope>NUCLEOTIDE SEQUENCE [LARGE SCALE GENOMIC DNA]</scope>
</reference>
<keyword evidence="2" id="KW-1185">Reference proteome</keyword>
<dbReference type="EMBL" id="BPLQ01009436">
    <property type="protein sequence ID" value="GIY43963.1"/>
    <property type="molecule type" value="Genomic_DNA"/>
</dbReference>
<proteinExistence type="predicted"/>
<evidence type="ECO:0000313" key="2">
    <source>
        <dbReference type="Proteomes" id="UP001054837"/>
    </source>
</evidence>